<dbReference type="InterPro" id="IPR008136">
    <property type="entry name" value="CinA_C"/>
</dbReference>
<dbReference type="InterPro" id="IPR001453">
    <property type="entry name" value="MoaB/Mog_dom"/>
</dbReference>
<evidence type="ECO:0000259" key="2">
    <source>
        <dbReference type="SMART" id="SM00852"/>
    </source>
</evidence>
<dbReference type="HAMAP" id="MF_00226_B">
    <property type="entry name" value="CinA_B"/>
    <property type="match status" value="1"/>
</dbReference>
<keyword evidence="4" id="KW-1185">Reference proteome</keyword>
<evidence type="ECO:0000313" key="4">
    <source>
        <dbReference type="Proteomes" id="UP000319671"/>
    </source>
</evidence>
<dbReference type="CDD" id="cd00885">
    <property type="entry name" value="cinA"/>
    <property type="match status" value="1"/>
</dbReference>
<dbReference type="InterPro" id="IPR041424">
    <property type="entry name" value="CinA_KH"/>
</dbReference>
<dbReference type="SMART" id="SM00852">
    <property type="entry name" value="MoCF_biosynth"/>
    <property type="match status" value="1"/>
</dbReference>
<dbReference type="Gene3D" id="3.30.70.2860">
    <property type="match status" value="1"/>
</dbReference>
<dbReference type="Proteomes" id="UP000319671">
    <property type="component" value="Unassembled WGS sequence"/>
</dbReference>
<dbReference type="PANTHER" id="PTHR13939">
    <property type="entry name" value="NICOTINAMIDE-NUCLEOTIDE AMIDOHYDROLASE PNCC"/>
    <property type="match status" value="1"/>
</dbReference>
<dbReference type="Pfam" id="PF02464">
    <property type="entry name" value="CinA"/>
    <property type="match status" value="1"/>
</dbReference>
<dbReference type="RefSeq" id="WP_144562427.1">
    <property type="nucleotide sequence ID" value="NZ_VIVN01000001.1"/>
</dbReference>
<dbReference type="AlphaFoldDB" id="A0A561DZM2"/>
<comment type="similarity">
    <text evidence="1">Belongs to the CinA family.</text>
</comment>
<dbReference type="Gene3D" id="3.90.950.20">
    <property type="entry name" value="CinA-like"/>
    <property type="match status" value="1"/>
</dbReference>
<organism evidence="3 4">
    <name type="scientific">Neobacillus bataviensis</name>
    <dbReference type="NCBI Taxonomy" id="220685"/>
    <lineage>
        <taxon>Bacteria</taxon>
        <taxon>Bacillati</taxon>
        <taxon>Bacillota</taxon>
        <taxon>Bacilli</taxon>
        <taxon>Bacillales</taxon>
        <taxon>Bacillaceae</taxon>
        <taxon>Neobacillus</taxon>
    </lineage>
</organism>
<dbReference type="InterPro" id="IPR036425">
    <property type="entry name" value="MoaB/Mog-like_dom_sf"/>
</dbReference>
<evidence type="ECO:0000313" key="3">
    <source>
        <dbReference type="EMBL" id="TWE08792.1"/>
    </source>
</evidence>
<gene>
    <name evidence="1" type="primary">cinA</name>
    <name evidence="3" type="ORF">FB550_101820</name>
</gene>
<dbReference type="Pfam" id="PF00994">
    <property type="entry name" value="MoCF_biosynth"/>
    <property type="match status" value="1"/>
</dbReference>
<dbReference type="NCBIfam" id="TIGR00199">
    <property type="entry name" value="PncC_domain"/>
    <property type="match status" value="1"/>
</dbReference>
<dbReference type="Gene3D" id="3.40.980.10">
    <property type="entry name" value="MoaB/Mog-like domain"/>
    <property type="match status" value="1"/>
</dbReference>
<accession>A0A561DZM2</accession>
<dbReference type="Pfam" id="PF18146">
    <property type="entry name" value="CinA_KH"/>
    <property type="match status" value="1"/>
</dbReference>
<dbReference type="InterPro" id="IPR036653">
    <property type="entry name" value="CinA-like_C"/>
</dbReference>
<reference evidence="3 4" key="1">
    <citation type="submission" date="2019-06" db="EMBL/GenBank/DDBJ databases">
        <title>Sorghum-associated microbial communities from plants grown in Nebraska, USA.</title>
        <authorList>
            <person name="Schachtman D."/>
        </authorList>
    </citation>
    <scope>NUCLEOTIDE SEQUENCE [LARGE SCALE GENOMIC DNA]</scope>
    <source>
        <strain evidence="3 4">2482</strain>
    </source>
</reference>
<dbReference type="NCBIfam" id="TIGR00177">
    <property type="entry name" value="molyb_syn"/>
    <property type="match status" value="1"/>
</dbReference>
<dbReference type="InterPro" id="IPR008135">
    <property type="entry name" value="Competence-induced_CinA"/>
</dbReference>
<dbReference type="NCBIfam" id="TIGR00200">
    <property type="entry name" value="cinA_nterm"/>
    <property type="match status" value="1"/>
</dbReference>
<dbReference type="PANTHER" id="PTHR13939:SF0">
    <property type="entry name" value="NMN AMIDOHYDROLASE-LIKE PROTEIN YFAY"/>
    <property type="match status" value="1"/>
</dbReference>
<protein>
    <recommendedName>
        <fullName evidence="1">Putative competence-damage inducible protein</fullName>
    </recommendedName>
</protein>
<dbReference type="PIRSF" id="PIRSF006728">
    <property type="entry name" value="CinA"/>
    <property type="match status" value="1"/>
</dbReference>
<name>A0A561DZM2_9BACI</name>
<dbReference type="SUPFAM" id="SSF53218">
    <property type="entry name" value="Molybdenum cofactor biosynthesis proteins"/>
    <property type="match status" value="1"/>
</dbReference>
<dbReference type="NCBIfam" id="NF001813">
    <property type="entry name" value="PRK00549.1"/>
    <property type="match status" value="1"/>
</dbReference>
<evidence type="ECO:0000256" key="1">
    <source>
        <dbReference type="HAMAP-Rule" id="MF_00226"/>
    </source>
</evidence>
<proteinExistence type="inferred from homology"/>
<dbReference type="InterPro" id="IPR050101">
    <property type="entry name" value="CinA"/>
</dbReference>
<comment type="caution">
    <text evidence="3">The sequence shown here is derived from an EMBL/GenBank/DDBJ whole genome shotgun (WGS) entry which is preliminary data.</text>
</comment>
<dbReference type="EMBL" id="VIVN01000001">
    <property type="protein sequence ID" value="TWE08792.1"/>
    <property type="molecule type" value="Genomic_DNA"/>
</dbReference>
<sequence length="418" mass="45459">MKNAEIIAVGSELLLGQIVNTNARFISRQLAELGINVYFHTVVGDNPDRLLSAIKTAEERANIIIFTGGLGPTKDDLTKETIARHLGKNLVMDQDALESIELYFTRTNRVMTENNRKQALVLEGSHILPNDHGMAPGMVLETKGNTYMLLPGPPKEMEPMFRQYGCMALAAKDVAKEKIVSRVLRFFGIGEAALETEIMDIIDAQSNPTIAPLAGDGEVTLRLTAKHVDENVAQSMLDEVEKAISQRVGQFIYGYDDTSLLAELTRVLKERNLTITAAESLTGGLFQKEITSIAGVSSVYKGGVVCYSNEVKHKILHVAQETLDNDGSVSEQCAFELAENVSGLLAADIGVSFTGVAGPDELEGKPVGTVYIGIAIKGRPTVVEMLTLGGTREAIRNRAVKYGCYFILRNLKESQNAN</sequence>
<feature type="domain" description="MoaB/Mog" evidence="2">
    <location>
        <begin position="5"/>
        <end position="171"/>
    </location>
</feature>
<dbReference type="SUPFAM" id="SSF142433">
    <property type="entry name" value="CinA-like"/>
    <property type="match status" value="1"/>
</dbReference>